<accession>A0ABS3RA04</accession>
<evidence type="ECO:0000313" key="2">
    <source>
        <dbReference type="Proteomes" id="UP000666915"/>
    </source>
</evidence>
<organism evidence="1 2">
    <name type="scientific">Actinomadura nitritigenes</name>
    <dbReference type="NCBI Taxonomy" id="134602"/>
    <lineage>
        <taxon>Bacteria</taxon>
        <taxon>Bacillati</taxon>
        <taxon>Actinomycetota</taxon>
        <taxon>Actinomycetes</taxon>
        <taxon>Streptosporangiales</taxon>
        <taxon>Thermomonosporaceae</taxon>
        <taxon>Actinomadura</taxon>
    </lineage>
</organism>
<dbReference type="EMBL" id="JAGEOK010000030">
    <property type="protein sequence ID" value="MBO2443067.1"/>
    <property type="molecule type" value="Genomic_DNA"/>
</dbReference>
<dbReference type="Proteomes" id="UP000666915">
    <property type="component" value="Unassembled WGS sequence"/>
</dbReference>
<reference evidence="1 2" key="1">
    <citation type="submission" date="2021-03" db="EMBL/GenBank/DDBJ databases">
        <authorList>
            <person name="Kanchanasin P."/>
            <person name="Saeng-In P."/>
            <person name="Phongsopitanun W."/>
            <person name="Yuki M."/>
            <person name="Kudo T."/>
            <person name="Ohkuma M."/>
            <person name="Tanasupawat S."/>
        </authorList>
    </citation>
    <scope>NUCLEOTIDE SEQUENCE [LARGE SCALE GENOMIC DNA]</scope>
    <source>
        <strain evidence="1 2">L46</strain>
    </source>
</reference>
<dbReference type="RefSeq" id="WP_208271391.1">
    <property type="nucleotide sequence ID" value="NZ_BAAAGM010000052.1"/>
</dbReference>
<protein>
    <submittedName>
        <fullName evidence="1">Uncharacterized protein</fullName>
    </submittedName>
</protein>
<evidence type="ECO:0000313" key="1">
    <source>
        <dbReference type="EMBL" id="MBO2443067.1"/>
    </source>
</evidence>
<proteinExistence type="predicted"/>
<name>A0ABS3RA04_9ACTN</name>
<comment type="caution">
    <text evidence="1">The sequence shown here is derived from an EMBL/GenBank/DDBJ whole genome shotgun (WGS) entry which is preliminary data.</text>
</comment>
<keyword evidence="2" id="KW-1185">Reference proteome</keyword>
<sequence length="404" mass="43380">MTPTSRIKEEFYLRRTVGDDVPLFVDATRYARERAPYPLSTKRALKATCAVRTDDEVVAFSLRDYTARQAEREVEHVEDTVGTTTVTRSNVLRPRMPRATLSELAEAARAFSAVLGDELIVDLEGDLYVLALTDRRDGAGLNLVGRLSATLGGGHARTAAVDTDAEFKIPTSGVRLRVFLRSPVRRRVVAYAFSGYLSRRPGELETLTRATALALNSAHDLAAFRLLSGLGRLEAPPAPGHAAAEPSPSAGPVAFPVPVRLATADGTPAARGDVIAEIDLDRLDPVTGGLLIHLRDELTWNPAVVGSVRFESYRQVLREAIAGLIDASFGAGAVRDIAYDIMLGDVDRVAVAGLRAATAGLPALEATPARVEVRPRQPDTGRPEAARPIPSRMDAEIAGALRKL</sequence>
<gene>
    <name evidence="1" type="ORF">J4557_36620</name>
</gene>